<feature type="region of interest" description="Disordered" evidence="1">
    <location>
        <begin position="145"/>
        <end position="173"/>
    </location>
</feature>
<reference evidence="2 3" key="1">
    <citation type="submission" date="2015-03" db="EMBL/GenBank/DDBJ databases">
        <title>RNA-seq based gene annotation and comparative genomics of four Zymoseptoria species reveal species-specific pathogenicity related genes and transposable element activity.</title>
        <authorList>
            <person name="Grandaubert J."/>
            <person name="Bhattacharyya A."/>
            <person name="Stukenbrock E.H."/>
        </authorList>
    </citation>
    <scope>NUCLEOTIDE SEQUENCE [LARGE SCALE GENOMIC DNA]</scope>
    <source>
        <strain evidence="2 3">Zb18110</strain>
    </source>
</reference>
<comment type="caution">
    <text evidence="2">The sequence shown here is derived from an EMBL/GenBank/DDBJ whole genome shotgun (WGS) entry which is preliminary data.</text>
</comment>
<dbReference type="Proteomes" id="UP000033647">
    <property type="component" value="Unassembled WGS sequence"/>
</dbReference>
<dbReference type="EMBL" id="LAFY01000482">
    <property type="protein sequence ID" value="KJX97454.1"/>
    <property type="molecule type" value="Genomic_DNA"/>
</dbReference>
<name>A0A0F4GJ70_9PEZI</name>
<evidence type="ECO:0000256" key="1">
    <source>
        <dbReference type="SAM" id="MobiDB-lite"/>
    </source>
</evidence>
<accession>A0A0F4GJ70</accession>
<protein>
    <submittedName>
        <fullName evidence="2">Uncharacterized protein</fullName>
    </submittedName>
</protein>
<keyword evidence="3" id="KW-1185">Reference proteome</keyword>
<gene>
    <name evidence="2" type="ORF">TI39_contig490g00012</name>
</gene>
<feature type="compositionally biased region" description="Basic and acidic residues" evidence="1">
    <location>
        <begin position="146"/>
        <end position="170"/>
    </location>
</feature>
<evidence type="ECO:0000313" key="2">
    <source>
        <dbReference type="EMBL" id="KJX97454.1"/>
    </source>
</evidence>
<dbReference type="AlphaFoldDB" id="A0A0F4GJ70"/>
<proteinExistence type="predicted"/>
<evidence type="ECO:0000313" key="3">
    <source>
        <dbReference type="Proteomes" id="UP000033647"/>
    </source>
</evidence>
<sequence length="228" mass="25913">MAFDYQIDQGTFPTKDESDALQMHDAQDLIMTSGDFRGQIEATIEEFGSFRLSVTPPIRSNEFDVDSALSALRDASHALQFRRVFEIGLITRRANNIISKIDLIPSFPGVEATHTVWMVRPLRANESGEIVGELWSTLQPRRRKQKDVVKKEDNGRVDTGQERDSSEKPSRLVQIEDDAKEHVVYDDEKVVAKKEESLAVDDKASHEKRIRFTFIKDGVEERVAYGSD</sequence>
<organism evidence="2 3">
    <name type="scientific">Zymoseptoria brevis</name>
    <dbReference type="NCBI Taxonomy" id="1047168"/>
    <lineage>
        <taxon>Eukaryota</taxon>
        <taxon>Fungi</taxon>
        <taxon>Dikarya</taxon>
        <taxon>Ascomycota</taxon>
        <taxon>Pezizomycotina</taxon>
        <taxon>Dothideomycetes</taxon>
        <taxon>Dothideomycetidae</taxon>
        <taxon>Mycosphaerellales</taxon>
        <taxon>Mycosphaerellaceae</taxon>
        <taxon>Zymoseptoria</taxon>
    </lineage>
</organism>